<evidence type="ECO:0000259" key="1">
    <source>
        <dbReference type="Pfam" id="PF07045"/>
    </source>
</evidence>
<accession>A0A291RTZ8</accession>
<dbReference type="Pfam" id="PF07045">
    <property type="entry name" value="DUF1330"/>
    <property type="match status" value="1"/>
</dbReference>
<dbReference type="PANTHER" id="PTHR41521:SF4">
    <property type="entry name" value="BLR0684 PROTEIN"/>
    <property type="match status" value="1"/>
</dbReference>
<dbReference type="GeneID" id="88362688"/>
<dbReference type="InterPro" id="IPR011008">
    <property type="entry name" value="Dimeric_a/b-barrel"/>
</dbReference>
<dbReference type="SUPFAM" id="SSF54909">
    <property type="entry name" value="Dimeric alpha+beta barrel"/>
    <property type="match status" value="1"/>
</dbReference>
<dbReference type="AlphaFoldDB" id="A0A291RTZ8"/>
<dbReference type="EMBL" id="CP023778">
    <property type="protein sequence ID" value="ATL70815.1"/>
    <property type="molecule type" value="Genomic_DNA"/>
</dbReference>
<organism evidence="2 3">
    <name type="scientific">Nocardia terpenica</name>
    <dbReference type="NCBI Taxonomy" id="455432"/>
    <lineage>
        <taxon>Bacteria</taxon>
        <taxon>Bacillati</taxon>
        <taxon>Actinomycetota</taxon>
        <taxon>Actinomycetes</taxon>
        <taxon>Mycobacteriales</taxon>
        <taxon>Nocardiaceae</taxon>
        <taxon>Nocardia</taxon>
    </lineage>
</organism>
<dbReference type="KEGG" id="ntp:CRH09_36180"/>
<protein>
    <recommendedName>
        <fullName evidence="1">DUF1330 domain-containing protein</fullName>
    </recommendedName>
</protein>
<evidence type="ECO:0000313" key="3">
    <source>
        <dbReference type="Proteomes" id="UP000221961"/>
    </source>
</evidence>
<dbReference type="PANTHER" id="PTHR41521">
    <property type="match status" value="1"/>
</dbReference>
<sequence length="96" mass="10885">MPAYVIVEAEVHDEAIGLAYWKLAEPSIRQYGGQYLVATVPEVQEGDWPGRVIVLEFPDLDQARTWYDSPEYRAAREVRKTGVKVRLIFAEGMTAT</sequence>
<dbReference type="InterPro" id="IPR010753">
    <property type="entry name" value="DUF1330"/>
</dbReference>
<name>A0A291RTZ8_9NOCA</name>
<dbReference type="Gene3D" id="3.30.70.100">
    <property type="match status" value="1"/>
</dbReference>
<gene>
    <name evidence="2" type="ORF">CRH09_36180</name>
</gene>
<feature type="domain" description="DUF1330" evidence="1">
    <location>
        <begin position="2"/>
        <end position="93"/>
    </location>
</feature>
<proteinExistence type="predicted"/>
<evidence type="ECO:0000313" key="2">
    <source>
        <dbReference type="EMBL" id="ATL70815.1"/>
    </source>
</evidence>
<dbReference type="Proteomes" id="UP000221961">
    <property type="component" value="Chromosome"/>
</dbReference>
<reference evidence="2 3" key="1">
    <citation type="submission" date="2017-10" db="EMBL/GenBank/DDBJ databases">
        <title>Comparative genomics between pathogenic Norcardia.</title>
        <authorList>
            <person name="Zeng L."/>
        </authorList>
    </citation>
    <scope>NUCLEOTIDE SEQUENCE [LARGE SCALE GENOMIC DNA]</scope>
    <source>
        <strain evidence="2 3">NC_YFY_NT001</strain>
    </source>
</reference>
<dbReference type="RefSeq" id="WP_098697760.1">
    <property type="nucleotide sequence ID" value="NZ_CP023778.1"/>
</dbReference>